<proteinExistence type="inferred from homology"/>
<keyword evidence="3" id="KW-0413">Isomerase</keyword>
<dbReference type="InterPro" id="IPR036291">
    <property type="entry name" value="NAD(P)-bd_dom_sf"/>
</dbReference>
<name>A0A517T8S7_9PLAN</name>
<gene>
    <name evidence="3" type="ORF">V22_20260</name>
</gene>
<accession>A0A517T8S7</accession>
<evidence type="ECO:0000313" key="3">
    <source>
        <dbReference type="EMBL" id="QDT64784.1"/>
    </source>
</evidence>
<dbReference type="Pfam" id="PF01370">
    <property type="entry name" value="Epimerase"/>
    <property type="match status" value="1"/>
</dbReference>
<evidence type="ECO:0000259" key="2">
    <source>
        <dbReference type="Pfam" id="PF01370"/>
    </source>
</evidence>
<dbReference type="Gene3D" id="3.40.50.720">
    <property type="entry name" value="NAD(P)-binding Rossmann-like Domain"/>
    <property type="match status" value="1"/>
</dbReference>
<dbReference type="Gene3D" id="3.90.25.10">
    <property type="entry name" value="UDP-galactose 4-epimerase, domain 1"/>
    <property type="match status" value="1"/>
</dbReference>
<organism evidence="3 4">
    <name type="scientific">Calycomorphotria hydatis</name>
    <dbReference type="NCBI Taxonomy" id="2528027"/>
    <lineage>
        <taxon>Bacteria</taxon>
        <taxon>Pseudomonadati</taxon>
        <taxon>Planctomycetota</taxon>
        <taxon>Planctomycetia</taxon>
        <taxon>Planctomycetales</taxon>
        <taxon>Planctomycetaceae</taxon>
        <taxon>Calycomorphotria</taxon>
    </lineage>
</organism>
<keyword evidence="4" id="KW-1185">Reference proteome</keyword>
<dbReference type="RefSeq" id="WP_145262231.1">
    <property type="nucleotide sequence ID" value="NZ_CP036316.1"/>
</dbReference>
<dbReference type="OrthoDB" id="258549at2"/>
<dbReference type="EC" id="5.1.3.2" evidence="3"/>
<dbReference type="Proteomes" id="UP000319976">
    <property type="component" value="Chromosome"/>
</dbReference>
<dbReference type="GO" id="GO:0003978">
    <property type="term" value="F:UDP-glucose 4-epimerase activity"/>
    <property type="evidence" value="ECO:0007669"/>
    <property type="project" value="UniProtKB-EC"/>
</dbReference>
<sequence length="319" mass="34423">MRVLVTGGAGFIGSHIIELLLEEGHEPAALDDLSSSKQKNVPKEVKLYEADIRNLEAVRRAFQDFQPEAVSHQAAQVSVSRSVREVALDADINILGLINVLSCCQEFGTGRFSFASSGGAIYGDVFEPATEQSPLQPFSPYGISKMVGEAYMQFYTTQFDFTAVALRYSNVYGPRQDPHGEAGVVAIFSKLMNAENAVTIFGDGSCVRDYVYVGDVARANFAALTSDLPSGLHAFNIGTATGTDVNELTSTIRDASLEVARSEGRELNIPDPIHGPPRSGDLQSSLISPAKAKQVLGWVPGRTLKDGLTETVEWFLKNS</sequence>
<evidence type="ECO:0000313" key="4">
    <source>
        <dbReference type="Proteomes" id="UP000319976"/>
    </source>
</evidence>
<reference evidence="3 4" key="1">
    <citation type="submission" date="2019-02" db="EMBL/GenBank/DDBJ databases">
        <title>Deep-cultivation of Planctomycetes and their phenomic and genomic characterization uncovers novel biology.</title>
        <authorList>
            <person name="Wiegand S."/>
            <person name="Jogler M."/>
            <person name="Boedeker C."/>
            <person name="Pinto D."/>
            <person name="Vollmers J."/>
            <person name="Rivas-Marin E."/>
            <person name="Kohn T."/>
            <person name="Peeters S.H."/>
            <person name="Heuer A."/>
            <person name="Rast P."/>
            <person name="Oberbeckmann S."/>
            <person name="Bunk B."/>
            <person name="Jeske O."/>
            <person name="Meyerdierks A."/>
            <person name="Storesund J.E."/>
            <person name="Kallscheuer N."/>
            <person name="Luecker S."/>
            <person name="Lage O.M."/>
            <person name="Pohl T."/>
            <person name="Merkel B.J."/>
            <person name="Hornburger P."/>
            <person name="Mueller R.-W."/>
            <person name="Bruemmer F."/>
            <person name="Labrenz M."/>
            <person name="Spormann A.M."/>
            <person name="Op den Camp H."/>
            <person name="Overmann J."/>
            <person name="Amann R."/>
            <person name="Jetten M.S.M."/>
            <person name="Mascher T."/>
            <person name="Medema M.H."/>
            <person name="Devos D.P."/>
            <person name="Kaster A.-K."/>
            <person name="Ovreas L."/>
            <person name="Rohde M."/>
            <person name="Galperin M.Y."/>
            <person name="Jogler C."/>
        </authorList>
    </citation>
    <scope>NUCLEOTIDE SEQUENCE [LARGE SCALE GENOMIC DNA]</scope>
    <source>
        <strain evidence="3 4">V22</strain>
    </source>
</reference>
<evidence type="ECO:0000256" key="1">
    <source>
        <dbReference type="ARBA" id="ARBA00007637"/>
    </source>
</evidence>
<dbReference type="SUPFAM" id="SSF51735">
    <property type="entry name" value="NAD(P)-binding Rossmann-fold domains"/>
    <property type="match status" value="1"/>
</dbReference>
<dbReference type="KEGG" id="chya:V22_20260"/>
<dbReference type="AlphaFoldDB" id="A0A517T8S7"/>
<comment type="similarity">
    <text evidence="1">Belongs to the NAD(P)-dependent epimerase/dehydratase family.</text>
</comment>
<dbReference type="InterPro" id="IPR001509">
    <property type="entry name" value="Epimerase_deHydtase"/>
</dbReference>
<dbReference type="PANTHER" id="PTHR43000">
    <property type="entry name" value="DTDP-D-GLUCOSE 4,6-DEHYDRATASE-RELATED"/>
    <property type="match status" value="1"/>
</dbReference>
<dbReference type="EMBL" id="CP036316">
    <property type="protein sequence ID" value="QDT64784.1"/>
    <property type="molecule type" value="Genomic_DNA"/>
</dbReference>
<feature type="domain" description="NAD-dependent epimerase/dehydratase" evidence="2">
    <location>
        <begin position="3"/>
        <end position="238"/>
    </location>
</feature>
<protein>
    <submittedName>
        <fullName evidence="3">UDP-glucose 4-epimerase</fullName>
        <ecNumber evidence="3">5.1.3.2</ecNumber>
    </submittedName>
</protein>